<sequence>MRPAAMLLAVCCCLSAVTGQWLETTILCDSLALPVQPWCLAYDSIHDVFYVGGKGLDGNVLAFDGQTNQPVRVIRTGHNVMELCLNPVAGKLYCMHPDVNEVTVVDGTSGEIVAVLSCGAGAAALCCNTRENKVYCANKTSNSVTVIDGGGDTVITTVQVFVNPRILAYSSLANKVYVGCNPDTYSLKKLYILDGVTNQVRANFSFDGGHGWCGLACNTAVNKSYYFYDDHGFTGRMVGVDGESDTIVVQLPIGYASFPARFNPASNKLYCGTCDGGSGRVEIIDAGSDSLIRSLRINAYNPRALCANPVDNKMYCADYGSVISVVDGAGDSVTAEIPVTSNNAWCFNRVRDRLYVAQGVKDTIVVVDGAGDSVLARFSTVGALPVDLVYSKLRNKVYCANEGIGTVTIIDGATNEPRAFLQVGRGSRALCYSRVADRVYCACYTADSVVAISGSGDSVTASLGTGLRPSAVACDSASGKVYVANYAAHSLTVADSALAGVLAITQVGSYPNALCHDPERRRMYCANSGSASVSVIDTRTDSVTATVPVGTLPSALCLGMSAAKLYCANKVGGTVSVIACDSLRVTRTLSVGTSPRALCYNPTDEKIYVANAGGGIAIINAQTDSVEARGIWSSVGFAALHHSDLNDRVYCVGSDNASGYVVVLDGASNSQVKLLYPGTTPVSLAWNPQQARMYVANCSSATISVIRDSMLGLEEQPGHRLARGLEPTLVRGVLRLAATAEATLINSSGQKVLCLRPGPNDVGHVPSGVYFICPMRASAGTQPSPAIKVVIQQ</sequence>
<dbReference type="Gene3D" id="2.130.10.10">
    <property type="entry name" value="YVTN repeat-like/Quinoprotein amine dehydrogenase"/>
    <property type="match status" value="4"/>
</dbReference>
<comment type="caution">
    <text evidence="2">The sequence shown here is derived from an EMBL/GenBank/DDBJ whole genome shotgun (WGS) entry which is preliminary data.</text>
</comment>
<dbReference type="InterPro" id="IPR011048">
    <property type="entry name" value="Haem_d1_sf"/>
</dbReference>
<dbReference type="SUPFAM" id="SSF51004">
    <property type="entry name" value="C-terminal (heme d1) domain of cytochrome cd1-nitrite reductase"/>
    <property type="match status" value="2"/>
</dbReference>
<evidence type="ECO:0000256" key="1">
    <source>
        <dbReference type="SAM" id="SignalP"/>
    </source>
</evidence>
<reference evidence="2" key="1">
    <citation type="submission" date="2019-03" db="EMBL/GenBank/DDBJ databases">
        <title>Lake Tanganyika Metagenome-Assembled Genomes (MAGs).</title>
        <authorList>
            <person name="Tran P."/>
        </authorList>
    </citation>
    <scope>NUCLEOTIDE SEQUENCE</scope>
    <source>
        <strain evidence="2">K_DeepCast_150m_m2_040</strain>
    </source>
</reference>
<evidence type="ECO:0000313" key="3">
    <source>
        <dbReference type="Proteomes" id="UP000779900"/>
    </source>
</evidence>
<feature type="signal peptide" evidence="1">
    <location>
        <begin position="1"/>
        <end position="22"/>
    </location>
</feature>
<dbReference type="InterPro" id="IPR051200">
    <property type="entry name" value="Host-pathogen_enzymatic-act"/>
</dbReference>
<dbReference type="AlphaFoldDB" id="A0A937XJH8"/>
<name>A0A937XJH8_UNCW3</name>
<dbReference type="Proteomes" id="UP000779900">
    <property type="component" value="Unassembled WGS sequence"/>
</dbReference>
<dbReference type="InterPro" id="IPR011964">
    <property type="entry name" value="YVTN_b-propeller_repeat"/>
</dbReference>
<organism evidence="2 3">
    <name type="scientific">candidate division WOR-3 bacterium</name>
    <dbReference type="NCBI Taxonomy" id="2052148"/>
    <lineage>
        <taxon>Bacteria</taxon>
        <taxon>Bacteria division WOR-3</taxon>
    </lineage>
</organism>
<evidence type="ECO:0000313" key="2">
    <source>
        <dbReference type="EMBL" id="MBM3332858.1"/>
    </source>
</evidence>
<accession>A0A937XJH8</accession>
<dbReference type="InterPro" id="IPR015943">
    <property type="entry name" value="WD40/YVTN_repeat-like_dom_sf"/>
</dbReference>
<protein>
    <submittedName>
        <fullName evidence="2">YncE family protein</fullName>
    </submittedName>
</protein>
<dbReference type="PANTHER" id="PTHR47197:SF3">
    <property type="entry name" value="DIHYDRO-HEME D1 DEHYDROGENASE"/>
    <property type="match status" value="1"/>
</dbReference>
<dbReference type="PANTHER" id="PTHR47197">
    <property type="entry name" value="PROTEIN NIRF"/>
    <property type="match status" value="1"/>
</dbReference>
<dbReference type="EMBL" id="VGIR01000154">
    <property type="protein sequence ID" value="MBM3332858.1"/>
    <property type="molecule type" value="Genomic_DNA"/>
</dbReference>
<gene>
    <name evidence="2" type="ORF">FJY68_13590</name>
</gene>
<dbReference type="NCBIfam" id="TIGR02276">
    <property type="entry name" value="beta_rpt_yvtn"/>
    <property type="match status" value="2"/>
</dbReference>
<proteinExistence type="predicted"/>
<feature type="chain" id="PRO_5037780605" evidence="1">
    <location>
        <begin position="23"/>
        <end position="793"/>
    </location>
</feature>
<keyword evidence="1" id="KW-0732">Signal</keyword>